<dbReference type="Pfam" id="PF00474">
    <property type="entry name" value="SSF"/>
    <property type="match status" value="2"/>
</dbReference>
<feature type="transmembrane region" description="Helical" evidence="9">
    <location>
        <begin position="179"/>
        <end position="198"/>
    </location>
</feature>
<comment type="subcellular location">
    <subcellularLocation>
        <location evidence="1">Membrane</location>
        <topology evidence="1">Multi-pass membrane protein</topology>
    </subcellularLocation>
</comment>
<dbReference type="PANTHER" id="PTHR48086:SF5">
    <property type="entry name" value="NA(+):SOLUTE SYMPORTER (SSF FAMILY)"/>
    <property type="match status" value="1"/>
</dbReference>
<feature type="transmembrane region" description="Helical" evidence="9">
    <location>
        <begin position="146"/>
        <end position="167"/>
    </location>
</feature>
<dbReference type="eggNOG" id="COG4147">
    <property type="taxonomic scope" value="Bacteria"/>
</dbReference>
<dbReference type="InterPro" id="IPR001734">
    <property type="entry name" value="Na/solute_symporter"/>
</dbReference>
<comment type="similarity">
    <text evidence="2 8">Belongs to the sodium:solute symporter (SSF) (TC 2.A.21) family.</text>
</comment>
<feature type="transmembrane region" description="Helical" evidence="9">
    <location>
        <begin position="6"/>
        <end position="25"/>
    </location>
</feature>
<evidence type="ECO:0000256" key="3">
    <source>
        <dbReference type="ARBA" id="ARBA00022448"/>
    </source>
</evidence>
<keyword evidence="5" id="KW-0769">Symport</keyword>
<keyword evidence="7 9" id="KW-0472">Membrane</keyword>
<evidence type="ECO:0000313" key="11">
    <source>
        <dbReference type="Proteomes" id="UP000000239"/>
    </source>
</evidence>
<keyword evidence="11" id="KW-1185">Reference proteome</keyword>
<dbReference type="GO" id="GO:0005886">
    <property type="term" value="C:plasma membrane"/>
    <property type="evidence" value="ECO:0007669"/>
    <property type="project" value="TreeGrafter"/>
</dbReference>
<dbReference type="RefSeq" id="WP_011506174.1">
    <property type="nucleotide sequence ID" value="NC_007963.1"/>
</dbReference>
<evidence type="ECO:0000256" key="1">
    <source>
        <dbReference type="ARBA" id="ARBA00004141"/>
    </source>
</evidence>
<sequence length="593" mass="62789">MSQFAINILFVGASFALYIGIAIWAKAGSTKDFYVAGGGVHPITNGMAIGADWMSAASFISMAGLIAAGGYANSTFLMGWTGGYVLLALLLAPYLRKFGKFTVPEFIGDRFYSRTARMVAVVCLIVASLTYVIGQMAGAGVAFSRFLEVDATTGLIIAAVVVFFYSVLGGMKGITYTQVAQYIVLIVAYTIPAVFISLELTGNPLPPLGLFSDHSASGEPLLAKLNEVVTALGFNAYTAMVDNQLNMVLFTLSLMIGTAGLPHVIMRFFTVPKVADARWSAGWALVFIGLLYLTAPAVASMARLNLMTTIYPDMAGQVENYDAAASNAIAYGDRPDWIRTWEETGLITFEDKNNDGNIQFYNDSTDFSDRGWQGNELTVNNDILVLANPEIANLPGWVIGLIAAGGLAAALSTAAGLLLAISSAISHDLIKGAINPNITERGELKAARISMSIAIVVATYLGANPPGFAAQVVALAFGIAAASLFPALMMGIFSKRVNNKGAIAGMLSGLTFTLVYIFVYKGWFFIPGTNNLADTPENWVLGISPLSIGAVGAIINFAVAYLVSKSSEEPPLEIQELVESVRYPKGAGGAVNH</sequence>
<proteinExistence type="inferred from homology"/>
<dbReference type="InterPro" id="IPR050277">
    <property type="entry name" value="Sodium:Solute_Symporter"/>
</dbReference>
<organism evidence="10 11">
    <name type="scientific">Chromohalobacter israelensis (strain ATCC BAA-138 / DSM 3043 / CIP 106854 / NCIMB 13768 / 1H11)</name>
    <name type="common">Chromohalobacter salexigens</name>
    <dbReference type="NCBI Taxonomy" id="290398"/>
    <lineage>
        <taxon>Bacteria</taxon>
        <taxon>Pseudomonadati</taxon>
        <taxon>Pseudomonadota</taxon>
        <taxon>Gammaproteobacteria</taxon>
        <taxon>Oceanospirillales</taxon>
        <taxon>Halomonadaceae</taxon>
        <taxon>Chromohalobacter</taxon>
    </lineage>
</organism>
<protein>
    <submittedName>
        <fullName evidence="10">Na+/solute symporter</fullName>
    </submittedName>
</protein>
<dbReference type="NCBIfam" id="TIGR03648">
    <property type="entry name" value="Na_symport_lg"/>
    <property type="match status" value="1"/>
</dbReference>
<dbReference type="HOGENOM" id="CLU_018808_8_2_6"/>
<dbReference type="EMBL" id="CP000285">
    <property type="protein sequence ID" value="ABE58228.1"/>
    <property type="molecule type" value="Genomic_DNA"/>
</dbReference>
<feature type="transmembrane region" description="Helical" evidence="9">
    <location>
        <begin position="116"/>
        <end position="134"/>
    </location>
</feature>
<keyword evidence="6 9" id="KW-1133">Transmembrane helix</keyword>
<keyword evidence="3" id="KW-0813">Transport</keyword>
<dbReference type="InterPro" id="IPR038377">
    <property type="entry name" value="Na/Glc_symporter_sf"/>
</dbReference>
<dbReference type="GeneID" id="95333620"/>
<evidence type="ECO:0000256" key="7">
    <source>
        <dbReference type="ARBA" id="ARBA00023136"/>
    </source>
</evidence>
<dbReference type="OrthoDB" id="9764416at2"/>
<feature type="transmembrane region" description="Helical" evidence="9">
    <location>
        <begin position="469"/>
        <end position="489"/>
    </location>
</feature>
<gene>
    <name evidence="10" type="ordered locus">Csal_0871</name>
</gene>
<dbReference type="Proteomes" id="UP000000239">
    <property type="component" value="Chromosome"/>
</dbReference>
<feature type="transmembrane region" description="Helical" evidence="9">
    <location>
        <begin position="247"/>
        <end position="269"/>
    </location>
</feature>
<reference evidence="10 11" key="1">
    <citation type="journal article" date="2011" name="Stand. Genomic Sci.">
        <title>Complete genome sequence of the halophilic and highly halotolerant Chromohalobacter salexigens type strain (1H11(T)).</title>
        <authorList>
            <person name="Copeland A."/>
            <person name="O'Connor K."/>
            <person name="Lucas S."/>
            <person name="Lapidus A."/>
            <person name="Berry K.W."/>
            <person name="Detter J.C."/>
            <person name="Del Rio T.G."/>
            <person name="Hammon N."/>
            <person name="Dalin E."/>
            <person name="Tice H."/>
            <person name="Pitluck S."/>
            <person name="Bruce D."/>
            <person name="Goodwin L."/>
            <person name="Han C."/>
            <person name="Tapia R."/>
            <person name="Saunders E."/>
            <person name="Schmutz J."/>
            <person name="Brettin T."/>
            <person name="Larimer F."/>
            <person name="Land M."/>
            <person name="Hauser L."/>
            <person name="Vargas C."/>
            <person name="Nieto J.J."/>
            <person name="Kyrpides N.C."/>
            <person name="Ivanova N."/>
            <person name="Goker M."/>
            <person name="Klenk H.P."/>
            <person name="Csonka L.N."/>
            <person name="Woyke T."/>
        </authorList>
    </citation>
    <scope>NUCLEOTIDE SEQUENCE [LARGE SCALE GENOMIC DNA]</scope>
    <source>
        <strain evidence="11">ATCC BAA-138 / DSM 3043 / CIP 106854 / NCIMB 13768 / 1H11</strain>
    </source>
</reference>
<evidence type="ECO:0000256" key="4">
    <source>
        <dbReference type="ARBA" id="ARBA00022692"/>
    </source>
</evidence>
<accession>Q1QZ80</accession>
<keyword evidence="4 9" id="KW-0812">Transmembrane</keyword>
<feature type="transmembrane region" description="Helical" evidence="9">
    <location>
        <begin position="397"/>
        <end position="425"/>
    </location>
</feature>
<dbReference type="KEGG" id="csa:Csal_0871"/>
<dbReference type="CDD" id="cd11480">
    <property type="entry name" value="SLC5sbd_u4"/>
    <property type="match status" value="1"/>
</dbReference>
<evidence type="ECO:0000256" key="6">
    <source>
        <dbReference type="ARBA" id="ARBA00022989"/>
    </source>
</evidence>
<dbReference type="Gene3D" id="1.20.1730.10">
    <property type="entry name" value="Sodium/glucose cotransporter"/>
    <property type="match status" value="1"/>
</dbReference>
<feature type="transmembrane region" description="Helical" evidence="9">
    <location>
        <begin position="539"/>
        <end position="563"/>
    </location>
</feature>
<dbReference type="AlphaFoldDB" id="Q1QZ80"/>
<dbReference type="InterPro" id="IPR019899">
    <property type="entry name" value="Na/solute_symporter_VC_2705"/>
</dbReference>
<dbReference type="PANTHER" id="PTHR48086">
    <property type="entry name" value="SODIUM/PROLINE SYMPORTER-RELATED"/>
    <property type="match status" value="1"/>
</dbReference>
<feature type="transmembrane region" description="Helical" evidence="9">
    <location>
        <begin position="501"/>
        <end position="519"/>
    </location>
</feature>
<evidence type="ECO:0000256" key="8">
    <source>
        <dbReference type="RuleBase" id="RU362091"/>
    </source>
</evidence>
<evidence type="ECO:0000256" key="5">
    <source>
        <dbReference type="ARBA" id="ARBA00022847"/>
    </source>
</evidence>
<feature type="transmembrane region" description="Helical" evidence="9">
    <location>
        <begin position="446"/>
        <end position="463"/>
    </location>
</feature>
<name>Q1QZ80_CHRI1</name>
<dbReference type="STRING" id="290398.Csal_0871"/>
<evidence type="ECO:0000256" key="9">
    <source>
        <dbReference type="SAM" id="Phobius"/>
    </source>
</evidence>
<evidence type="ECO:0000256" key="2">
    <source>
        <dbReference type="ARBA" id="ARBA00006434"/>
    </source>
</evidence>
<dbReference type="GO" id="GO:0015293">
    <property type="term" value="F:symporter activity"/>
    <property type="evidence" value="ECO:0007669"/>
    <property type="project" value="UniProtKB-KW"/>
</dbReference>
<dbReference type="PROSITE" id="PS50283">
    <property type="entry name" value="NA_SOLUT_SYMP_3"/>
    <property type="match status" value="1"/>
</dbReference>
<feature type="transmembrane region" description="Helical" evidence="9">
    <location>
        <begin position="77"/>
        <end position="95"/>
    </location>
</feature>
<feature type="transmembrane region" description="Helical" evidence="9">
    <location>
        <begin position="281"/>
        <end position="302"/>
    </location>
</feature>
<evidence type="ECO:0000313" key="10">
    <source>
        <dbReference type="EMBL" id="ABE58228.1"/>
    </source>
</evidence>